<dbReference type="InterPro" id="IPR040202">
    <property type="entry name" value="Brl1/Brr6"/>
</dbReference>
<dbReference type="GO" id="GO:0055088">
    <property type="term" value="P:lipid homeostasis"/>
    <property type="evidence" value="ECO:0007669"/>
    <property type="project" value="InterPro"/>
</dbReference>
<keyword evidence="1" id="KW-1133">Transmembrane helix</keyword>
<name>A0A9N9ARU4_9GLOM</name>
<sequence>MSLQYRENEYYFHDEDEQKMLLRALALSLEKDNNDYRNITSGSMGLGPANPQSEAEREIQECSLKYLENRCNPVTRAPYLENNCTFWEDCMNRNPDNNVKEAELYAKQMARIISVFLENLSYEARMMFFIFLVMIFGYVTFKHHK</sequence>
<evidence type="ECO:0000259" key="2">
    <source>
        <dbReference type="SMART" id="SM01042"/>
    </source>
</evidence>
<keyword evidence="1" id="KW-0472">Membrane</keyword>
<dbReference type="Pfam" id="PF10104">
    <property type="entry name" value="Brr6_like_C_C"/>
    <property type="match status" value="1"/>
</dbReference>
<dbReference type="SMART" id="SM01042">
    <property type="entry name" value="Brr6_like_C_C"/>
    <property type="match status" value="1"/>
</dbReference>
<dbReference type="Proteomes" id="UP000789570">
    <property type="component" value="Unassembled WGS sequence"/>
</dbReference>
<keyword evidence="4" id="KW-1185">Reference proteome</keyword>
<proteinExistence type="predicted"/>
<gene>
    <name evidence="3" type="ORF">FCALED_LOCUS5628</name>
</gene>
<feature type="domain" description="Brl1/Brr6" evidence="2">
    <location>
        <begin position="39"/>
        <end position="142"/>
    </location>
</feature>
<keyword evidence="1" id="KW-0812">Transmembrane</keyword>
<dbReference type="GO" id="GO:0031965">
    <property type="term" value="C:nuclear membrane"/>
    <property type="evidence" value="ECO:0007669"/>
    <property type="project" value="InterPro"/>
</dbReference>
<organism evidence="3 4">
    <name type="scientific">Funneliformis caledonium</name>
    <dbReference type="NCBI Taxonomy" id="1117310"/>
    <lineage>
        <taxon>Eukaryota</taxon>
        <taxon>Fungi</taxon>
        <taxon>Fungi incertae sedis</taxon>
        <taxon>Mucoromycota</taxon>
        <taxon>Glomeromycotina</taxon>
        <taxon>Glomeromycetes</taxon>
        <taxon>Glomerales</taxon>
        <taxon>Glomeraceae</taxon>
        <taxon>Funneliformis</taxon>
    </lineage>
</organism>
<reference evidence="3" key="1">
    <citation type="submission" date="2021-06" db="EMBL/GenBank/DDBJ databases">
        <authorList>
            <person name="Kallberg Y."/>
            <person name="Tangrot J."/>
            <person name="Rosling A."/>
        </authorList>
    </citation>
    <scope>NUCLEOTIDE SEQUENCE</scope>
    <source>
        <strain evidence="3">UK204</strain>
    </source>
</reference>
<accession>A0A9N9ARU4</accession>
<feature type="transmembrane region" description="Helical" evidence="1">
    <location>
        <begin position="124"/>
        <end position="141"/>
    </location>
</feature>
<evidence type="ECO:0000313" key="4">
    <source>
        <dbReference type="Proteomes" id="UP000789570"/>
    </source>
</evidence>
<dbReference type="OrthoDB" id="5961at2759"/>
<dbReference type="GO" id="GO:0006998">
    <property type="term" value="P:nuclear envelope organization"/>
    <property type="evidence" value="ECO:0007669"/>
    <property type="project" value="InterPro"/>
</dbReference>
<dbReference type="InterPro" id="IPR018767">
    <property type="entry name" value="Brl1/Brr6_dom"/>
</dbReference>
<dbReference type="AlphaFoldDB" id="A0A9N9ARU4"/>
<comment type="caution">
    <text evidence="3">The sequence shown here is derived from an EMBL/GenBank/DDBJ whole genome shotgun (WGS) entry which is preliminary data.</text>
</comment>
<dbReference type="EMBL" id="CAJVPQ010001247">
    <property type="protein sequence ID" value="CAG8540787.1"/>
    <property type="molecule type" value="Genomic_DNA"/>
</dbReference>
<dbReference type="PANTHER" id="PTHR28136:SF1">
    <property type="entry name" value="NUCLEUS EXPORT PROTEIN BRL1"/>
    <property type="match status" value="1"/>
</dbReference>
<evidence type="ECO:0000313" key="3">
    <source>
        <dbReference type="EMBL" id="CAG8540787.1"/>
    </source>
</evidence>
<dbReference type="PANTHER" id="PTHR28136">
    <property type="entry name" value="NUCLEUS EXPORT PROTEIN BRR6"/>
    <property type="match status" value="1"/>
</dbReference>
<evidence type="ECO:0000256" key="1">
    <source>
        <dbReference type="SAM" id="Phobius"/>
    </source>
</evidence>
<protein>
    <submittedName>
        <fullName evidence="3">1739_t:CDS:1</fullName>
    </submittedName>
</protein>